<dbReference type="Proteomes" id="UP000054144">
    <property type="component" value="Unassembled WGS sequence"/>
</dbReference>
<dbReference type="AlphaFoldDB" id="A0A0D7A3Y6"/>
<proteinExistence type="predicted"/>
<accession>A0A0D7A3Y6</accession>
<evidence type="ECO:0000313" key="3">
    <source>
        <dbReference type="Proteomes" id="UP000054144"/>
    </source>
</evidence>
<feature type="compositionally biased region" description="Basic and acidic residues" evidence="1">
    <location>
        <begin position="236"/>
        <end position="254"/>
    </location>
</feature>
<organism evidence="2 3">
    <name type="scientific">Fistulina hepatica ATCC 64428</name>
    <dbReference type="NCBI Taxonomy" id="1128425"/>
    <lineage>
        <taxon>Eukaryota</taxon>
        <taxon>Fungi</taxon>
        <taxon>Dikarya</taxon>
        <taxon>Basidiomycota</taxon>
        <taxon>Agaricomycotina</taxon>
        <taxon>Agaricomycetes</taxon>
        <taxon>Agaricomycetidae</taxon>
        <taxon>Agaricales</taxon>
        <taxon>Fistulinaceae</taxon>
        <taxon>Fistulina</taxon>
    </lineage>
</organism>
<reference evidence="2 3" key="1">
    <citation type="journal article" date="2015" name="Fungal Genet. Biol.">
        <title>Evolution of novel wood decay mechanisms in Agaricales revealed by the genome sequences of Fistulina hepatica and Cylindrobasidium torrendii.</title>
        <authorList>
            <person name="Floudas D."/>
            <person name="Held B.W."/>
            <person name="Riley R."/>
            <person name="Nagy L.G."/>
            <person name="Koehler G."/>
            <person name="Ransdell A.S."/>
            <person name="Younus H."/>
            <person name="Chow J."/>
            <person name="Chiniquy J."/>
            <person name="Lipzen A."/>
            <person name="Tritt A."/>
            <person name="Sun H."/>
            <person name="Haridas S."/>
            <person name="LaButti K."/>
            <person name="Ohm R.A."/>
            <person name="Kues U."/>
            <person name="Blanchette R.A."/>
            <person name="Grigoriev I.V."/>
            <person name="Minto R.E."/>
            <person name="Hibbett D.S."/>
        </authorList>
    </citation>
    <scope>NUCLEOTIDE SEQUENCE [LARGE SCALE GENOMIC DNA]</scope>
    <source>
        <strain evidence="2 3">ATCC 64428</strain>
    </source>
</reference>
<evidence type="ECO:0000313" key="2">
    <source>
        <dbReference type="EMBL" id="KIY45513.1"/>
    </source>
</evidence>
<sequence>MSEGFFSTSDNRDDNNAVIPTDSVYLKAGDYFFHISDGANADYAICHDFRAWIPPKSMDHLPEPWRSLRRADPGNEDSSELGWTVLSSWITGTIDKKKLQPNYSIPVNVDNINDIRNLITLEQGLHAQTDRHFYTFFPISSSIVSAYFAERRPTSAAAMYHLVQIDLPSRIDPYLLYCRFAWNTIGQVLHSKVRAYDIPLALRSKGRKRQRISESEAGVSGSPTTGNLAGAGDGSSADHSDLHGQDGKEEDREAMDWETYEKKYLGPRMAPLNEIAKIEATIRPDIRQEFDQEASDVEIVSSSFFTEFYYAYPGMTETARLKLKYIKEHQSVTEIGEETTARQDDNLRKGLLLLN</sequence>
<gene>
    <name evidence="2" type="ORF">FISHEDRAFT_76688</name>
</gene>
<name>A0A0D7A3Y6_9AGAR</name>
<evidence type="ECO:0000256" key="1">
    <source>
        <dbReference type="SAM" id="MobiDB-lite"/>
    </source>
</evidence>
<protein>
    <recommendedName>
        <fullName evidence="4">HNH nuclease domain-containing protein</fullName>
    </recommendedName>
</protein>
<evidence type="ECO:0008006" key="4">
    <source>
        <dbReference type="Google" id="ProtNLM"/>
    </source>
</evidence>
<dbReference type="OrthoDB" id="3040950at2759"/>
<feature type="region of interest" description="Disordered" evidence="1">
    <location>
        <begin position="209"/>
        <end position="254"/>
    </location>
</feature>
<dbReference type="EMBL" id="KN882048">
    <property type="protein sequence ID" value="KIY45513.1"/>
    <property type="molecule type" value="Genomic_DNA"/>
</dbReference>
<keyword evidence="3" id="KW-1185">Reference proteome</keyword>